<dbReference type="Proteomes" id="UP001215712">
    <property type="component" value="Unassembled WGS sequence"/>
</dbReference>
<comment type="caution">
    <text evidence="2">The sequence shown here is derived from an EMBL/GenBank/DDBJ whole genome shotgun (WGS) entry which is preliminary data.</text>
</comment>
<sequence length="99" mass="10802">MLDMSPGYGPDGQRGKIHLSSNPDAAIEQFVLSRIQSTPRAVIAELEGRKFWIFTLISDLEAAGLVASGSGNAVWGEVSQYWRNPTGSEAREVSRGVFY</sequence>
<dbReference type="AlphaFoldDB" id="A0AAD6HI65"/>
<organism evidence="2 3">
    <name type="scientific">Penicillium malachiteum</name>
    <dbReference type="NCBI Taxonomy" id="1324776"/>
    <lineage>
        <taxon>Eukaryota</taxon>
        <taxon>Fungi</taxon>
        <taxon>Dikarya</taxon>
        <taxon>Ascomycota</taxon>
        <taxon>Pezizomycotina</taxon>
        <taxon>Eurotiomycetes</taxon>
        <taxon>Eurotiomycetidae</taxon>
        <taxon>Eurotiales</taxon>
        <taxon>Aspergillaceae</taxon>
        <taxon>Penicillium</taxon>
    </lineage>
</organism>
<name>A0AAD6HI65_9EURO</name>
<evidence type="ECO:0000313" key="3">
    <source>
        <dbReference type="Proteomes" id="UP001215712"/>
    </source>
</evidence>
<reference evidence="2" key="2">
    <citation type="submission" date="2023-01" db="EMBL/GenBank/DDBJ databases">
        <authorList>
            <person name="Petersen C."/>
        </authorList>
    </citation>
    <scope>NUCLEOTIDE SEQUENCE</scope>
    <source>
        <strain evidence="2">IBT 17514</strain>
    </source>
</reference>
<evidence type="ECO:0000313" key="2">
    <source>
        <dbReference type="EMBL" id="KAJ5719072.1"/>
    </source>
</evidence>
<gene>
    <name evidence="2" type="ORF">N7493_007527</name>
</gene>
<protein>
    <recommendedName>
        <fullName evidence="1">DUF7770 domain-containing protein</fullName>
    </recommendedName>
</protein>
<feature type="domain" description="DUF7770" evidence="1">
    <location>
        <begin position="46"/>
        <end position="99"/>
    </location>
</feature>
<dbReference type="InterPro" id="IPR056672">
    <property type="entry name" value="DUF7770"/>
</dbReference>
<accession>A0AAD6HI65</accession>
<evidence type="ECO:0000259" key="1">
    <source>
        <dbReference type="Pfam" id="PF24968"/>
    </source>
</evidence>
<dbReference type="Pfam" id="PF24968">
    <property type="entry name" value="DUF7770"/>
    <property type="match status" value="1"/>
</dbReference>
<proteinExistence type="predicted"/>
<reference evidence="2" key="1">
    <citation type="journal article" date="2023" name="IMA Fungus">
        <title>Comparative genomic study of the Penicillium genus elucidates a diverse pangenome and 15 lateral gene transfer events.</title>
        <authorList>
            <person name="Petersen C."/>
            <person name="Sorensen T."/>
            <person name="Nielsen M.R."/>
            <person name="Sondergaard T.E."/>
            <person name="Sorensen J.L."/>
            <person name="Fitzpatrick D.A."/>
            <person name="Frisvad J.C."/>
            <person name="Nielsen K.L."/>
        </authorList>
    </citation>
    <scope>NUCLEOTIDE SEQUENCE</scope>
    <source>
        <strain evidence="2">IBT 17514</strain>
    </source>
</reference>
<keyword evidence="3" id="KW-1185">Reference proteome</keyword>
<dbReference type="EMBL" id="JAQJAN010000011">
    <property type="protein sequence ID" value="KAJ5719072.1"/>
    <property type="molecule type" value="Genomic_DNA"/>
</dbReference>